<dbReference type="RefSeq" id="WP_076527557.1">
    <property type="nucleotide sequence ID" value="NZ_BMEH01000001.1"/>
</dbReference>
<sequence length="139" mass="14856">MRQALILGLALVGLAGPVMASDARFVGEWSCRSDHADLDGAGKHVSGFTRSFYLIVLGDGTFIAEGRQTGYGTFRTFGPWQVVGGDTMTARGQERGGLGPGLFTLMLKPAQDGTLIDVWEMTDSRGRVIARTVDSCTRA</sequence>
<proteinExistence type="predicted"/>
<evidence type="ECO:0000256" key="1">
    <source>
        <dbReference type="SAM" id="SignalP"/>
    </source>
</evidence>
<keyword evidence="3" id="KW-1185">Reference proteome</keyword>
<dbReference type="STRING" id="1086013.SAMN05421774_10144"/>
<dbReference type="OrthoDB" id="9840593at2"/>
<keyword evidence="1" id="KW-0732">Signal</keyword>
<feature type="chain" id="PRO_5012049035" evidence="1">
    <location>
        <begin position="21"/>
        <end position="139"/>
    </location>
</feature>
<reference evidence="2 3" key="1">
    <citation type="submission" date="2017-01" db="EMBL/GenBank/DDBJ databases">
        <authorList>
            <person name="Mah S.A."/>
            <person name="Swanson W.J."/>
            <person name="Moy G.W."/>
            <person name="Vacquier V.D."/>
        </authorList>
    </citation>
    <scope>NUCLEOTIDE SEQUENCE [LARGE SCALE GENOMIC DNA]</scope>
    <source>
        <strain evidence="2 3">DSM 26375</strain>
    </source>
</reference>
<dbReference type="Proteomes" id="UP000186141">
    <property type="component" value="Unassembled WGS sequence"/>
</dbReference>
<accession>A0A1N7JTC1</accession>
<feature type="signal peptide" evidence="1">
    <location>
        <begin position="1"/>
        <end position="20"/>
    </location>
</feature>
<name>A0A1N7JTC1_9RHOB</name>
<evidence type="ECO:0000313" key="2">
    <source>
        <dbReference type="EMBL" id="SIS52609.1"/>
    </source>
</evidence>
<dbReference type="EMBL" id="FTOT01000001">
    <property type="protein sequence ID" value="SIS52609.1"/>
    <property type="molecule type" value="Genomic_DNA"/>
</dbReference>
<dbReference type="AlphaFoldDB" id="A0A1N7JTC1"/>
<organism evidence="2 3">
    <name type="scientific">Gemmobacter megaterium</name>
    <dbReference type="NCBI Taxonomy" id="1086013"/>
    <lineage>
        <taxon>Bacteria</taxon>
        <taxon>Pseudomonadati</taxon>
        <taxon>Pseudomonadota</taxon>
        <taxon>Alphaproteobacteria</taxon>
        <taxon>Rhodobacterales</taxon>
        <taxon>Paracoccaceae</taxon>
        <taxon>Gemmobacter</taxon>
    </lineage>
</organism>
<gene>
    <name evidence="2" type="ORF">SAMN05421774_10144</name>
</gene>
<evidence type="ECO:0000313" key="3">
    <source>
        <dbReference type="Proteomes" id="UP000186141"/>
    </source>
</evidence>
<protein>
    <submittedName>
        <fullName evidence="2">Uncharacterized protein</fullName>
    </submittedName>
</protein>